<evidence type="ECO:0000256" key="1">
    <source>
        <dbReference type="SAM" id="SignalP"/>
    </source>
</evidence>
<feature type="chain" id="PRO_5038703872" description="PASTA domain-containing protein" evidence="1">
    <location>
        <begin position="28"/>
        <end position="100"/>
    </location>
</feature>
<reference evidence="2" key="1">
    <citation type="submission" date="2014-03" db="EMBL/GenBank/DDBJ databases">
        <title>Draft Genome Sequence of Mycobacterium cosmeticum DSM 44829.</title>
        <authorList>
            <person name="Croce O."/>
            <person name="Robert C."/>
            <person name="Raoult D."/>
            <person name="Drancourt M."/>
        </authorList>
    </citation>
    <scope>NUCLEOTIDE SEQUENCE [LARGE SCALE GENOMIC DNA]</scope>
    <source>
        <strain evidence="2">DSM 44829</strain>
    </source>
</reference>
<sequence>MRTHPITAATAAALFTAAVAASASAAAAPSGPSNAQDTVNSLRAQGYSVILSRTGTAPLTQCLVHAIRPGQEVTRSDSSGPGDTFTTVVVSKSIYLDIEC</sequence>
<evidence type="ECO:0000313" key="2">
    <source>
        <dbReference type="EMBL" id="CDO08555.1"/>
    </source>
</evidence>
<proteinExistence type="predicted"/>
<accession>W9BKV4</accession>
<evidence type="ECO:0000313" key="3">
    <source>
        <dbReference type="Proteomes" id="UP000028870"/>
    </source>
</evidence>
<evidence type="ECO:0008006" key="4">
    <source>
        <dbReference type="Google" id="ProtNLM"/>
    </source>
</evidence>
<comment type="caution">
    <text evidence="2">The sequence shown here is derived from an EMBL/GenBank/DDBJ whole genome shotgun (WGS) entry which is preliminary data.</text>
</comment>
<dbReference type="EMBL" id="CCBB010000002">
    <property type="protein sequence ID" value="CDO08555.1"/>
    <property type="molecule type" value="Genomic_DNA"/>
</dbReference>
<dbReference type="STRING" id="258533.BN977_03374"/>
<dbReference type="OrthoDB" id="4748352at2"/>
<protein>
    <recommendedName>
        <fullName evidence="4">PASTA domain-containing protein</fullName>
    </recommendedName>
</protein>
<dbReference type="RefSeq" id="WP_036400379.1">
    <property type="nucleotide sequence ID" value="NZ_CCBB010000002.1"/>
</dbReference>
<name>W9BKV4_MYCCO</name>
<dbReference type="AlphaFoldDB" id="W9BKV4"/>
<keyword evidence="3" id="KW-1185">Reference proteome</keyword>
<organism evidence="2 3">
    <name type="scientific">Mycolicibacterium cosmeticum</name>
    <dbReference type="NCBI Taxonomy" id="258533"/>
    <lineage>
        <taxon>Bacteria</taxon>
        <taxon>Bacillati</taxon>
        <taxon>Actinomycetota</taxon>
        <taxon>Actinomycetes</taxon>
        <taxon>Mycobacteriales</taxon>
        <taxon>Mycobacteriaceae</taxon>
        <taxon>Mycolicibacterium</taxon>
    </lineage>
</organism>
<reference evidence="2" key="2">
    <citation type="submission" date="2014-03" db="EMBL/GenBank/DDBJ databases">
        <authorList>
            <person name="Urmite Genomes"/>
        </authorList>
    </citation>
    <scope>NUCLEOTIDE SEQUENCE</scope>
    <source>
        <strain evidence="2">DSM 44829</strain>
    </source>
</reference>
<dbReference type="Proteomes" id="UP000028870">
    <property type="component" value="Unassembled WGS sequence"/>
</dbReference>
<feature type="signal peptide" evidence="1">
    <location>
        <begin position="1"/>
        <end position="27"/>
    </location>
</feature>
<gene>
    <name evidence="2" type="ORF">BN977_03374</name>
</gene>
<keyword evidence="1" id="KW-0732">Signal</keyword>